<dbReference type="EMBL" id="JBHSRS010000081">
    <property type="protein sequence ID" value="MFC6283055.1"/>
    <property type="molecule type" value="Genomic_DNA"/>
</dbReference>
<dbReference type="Gene3D" id="3.40.190.150">
    <property type="entry name" value="Bordetella uptake gene, domain 1"/>
    <property type="match status" value="1"/>
</dbReference>
<gene>
    <name evidence="2" type="ORF">ACFQND_17670</name>
</gene>
<evidence type="ECO:0000313" key="3">
    <source>
        <dbReference type="Proteomes" id="UP001596270"/>
    </source>
</evidence>
<accession>A0ABW1U1N7</accession>
<dbReference type="Gene3D" id="3.40.190.10">
    <property type="entry name" value="Periplasmic binding protein-like II"/>
    <property type="match status" value="1"/>
</dbReference>
<reference evidence="3" key="1">
    <citation type="journal article" date="2019" name="Int. J. Syst. Evol. Microbiol.">
        <title>The Global Catalogue of Microorganisms (GCM) 10K type strain sequencing project: providing services to taxonomists for standard genome sequencing and annotation.</title>
        <authorList>
            <consortium name="The Broad Institute Genomics Platform"/>
            <consortium name="The Broad Institute Genome Sequencing Center for Infectious Disease"/>
            <person name="Wu L."/>
            <person name="Ma J."/>
        </authorList>
    </citation>
    <scope>NUCLEOTIDE SEQUENCE [LARGE SCALE GENOMIC DNA]</scope>
    <source>
        <strain evidence="3">CCUG 39402</strain>
    </source>
</reference>
<dbReference type="Pfam" id="PF03401">
    <property type="entry name" value="TctC"/>
    <property type="match status" value="1"/>
</dbReference>
<dbReference type="Proteomes" id="UP001596270">
    <property type="component" value="Unassembled WGS sequence"/>
</dbReference>
<protein>
    <submittedName>
        <fullName evidence="2">Tripartite tricarboxylate transporter substrate binding protein</fullName>
    </submittedName>
</protein>
<dbReference type="InterPro" id="IPR042100">
    <property type="entry name" value="Bug_dom1"/>
</dbReference>
<evidence type="ECO:0000256" key="1">
    <source>
        <dbReference type="ARBA" id="ARBA00006987"/>
    </source>
</evidence>
<keyword evidence="3" id="KW-1185">Reference proteome</keyword>
<sequence>MGIEVRKISIGLYRNQERSFASFILHWRGAAGFSVMPDEPGAQARHRCATKQFIFNRRQTMIPERLRIFPRARHFVACLLASVLAAPALAQAQAFPSKPVTMVLAYPAGSVSDLLARGLATQLQSLWKQPVLVDNRPGANQIIATQYVKQANPDGYTLLLADDGAFTLNPHLYDKLPYALKDFSPLADIAQLQMALSVTRDLPAKTLAELVAYGKASPGKLNYASFGVGNITHLSLETFKKTAGFDMVHIAYKGYPPAIADVLSGQVQMVLGGLGGPVLQHFRTGAMRPLAVTGKARSKLLPDVPTFIEAGYPGFNPEVNFLLLAPAGVPQAIAQKINTDAITAIKAITTSTLEPNGMRPMGSSREQILASLQSGAVNYAAVVKSVGVKLD</sequence>
<evidence type="ECO:0000313" key="2">
    <source>
        <dbReference type="EMBL" id="MFC6283055.1"/>
    </source>
</evidence>
<proteinExistence type="inferred from homology"/>
<dbReference type="SUPFAM" id="SSF53850">
    <property type="entry name" value="Periplasmic binding protein-like II"/>
    <property type="match status" value="1"/>
</dbReference>
<dbReference type="RefSeq" id="WP_371436456.1">
    <property type="nucleotide sequence ID" value="NZ_JBHSRS010000081.1"/>
</dbReference>
<comment type="caution">
    <text evidence="2">The sequence shown here is derived from an EMBL/GenBank/DDBJ whole genome shotgun (WGS) entry which is preliminary data.</text>
</comment>
<name>A0ABW1U1N7_9BURK</name>
<comment type="similarity">
    <text evidence="1">Belongs to the UPF0065 (bug) family.</text>
</comment>
<organism evidence="2 3">
    <name type="scientific">Polaromonas aquatica</name>
    <dbReference type="NCBI Taxonomy" id="332657"/>
    <lineage>
        <taxon>Bacteria</taxon>
        <taxon>Pseudomonadati</taxon>
        <taxon>Pseudomonadota</taxon>
        <taxon>Betaproteobacteria</taxon>
        <taxon>Burkholderiales</taxon>
        <taxon>Comamonadaceae</taxon>
        <taxon>Polaromonas</taxon>
    </lineage>
</organism>
<dbReference type="CDD" id="cd07012">
    <property type="entry name" value="PBP2_Bug_TTT"/>
    <property type="match status" value="1"/>
</dbReference>
<dbReference type="PANTHER" id="PTHR42928:SF5">
    <property type="entry name" value="BLR1237 PROTEIN"/>
    <property type="match status" value="1"/>
</dbReference>
<dbReference type="InterPro" id="IPR005064">
    <property type="entry name" value="BUG"/>
</dbReference>
<dbReference type="PANTHER" id="PTHR42928">
    <property type="entry name" value="TRICARBOXYLATE-BINDING PROTEIN"/>
    <property type="match status" value="1"/>
</dbReference>